<dbReference type="InterPro" id="IPR027417">
    <property type="entry name" value="P-loop_NTPase"/>
</dbReference>
<dbReference type="PROSITE" id="PS00411">
    <property type="entry name" value="KINESIN_MOTOR_1"/>
    <property type="match status" value="1"/>
</dbReference>
<feature type="compositionally biased region" description="Pro residues" evidence="9">
    <location>
        <begin position="755"/>
        <end position="766"/>
    </location>
</feature>
<keyword evidence="7" id="KW-0493">Microtubule</keyword>
<dbReference type="PANTHER" id="PTHR47972:SF5">
    <property type="entry name" value="KINESIN-LIKE PROTEIN KIFC3"/>
    <property type="match status" value="1"/>
</dbReference>
<organism evidence="12 13">
    <name type="scientific">Rangifer tarandus platyrhynchus</name>
    <name type="common">Svalbard reindeer</name>
    <dbReference type="NCBI Taxonomy" id="3082113"/>
    <lineage>
        <taxon>Eukaryota</taxon>
        <taxon>Metazoa</taxon>
        <taxon>Chordata</taxon>
        <taxon>Craniata</taxon>
        <taxon>Vertebrata</taxon>
        <taxon>Euteleostomi</taxon>
        <taxon>Mammalia</taxon>
        <taxon>Eutheria</taxon>
        <taxon>Laurasiatheria</taxon>
        <taxon>Artiodactyla</taxon>
        <taxon>Ruminantia</taxon>
        <taxon>Pecora</taxon>
        <taxon>Cervidae</taxon>
        <taxon>Odocoileinae</taxon>
        <taxon>Rangifer</taxon>
    </lineage>
</organism>
<evidence type="ECO:0000256" key="2">
    <source>
        <dbReference type="ARBA" id="ARBA00022490"/>
    </source>
</evidence>
<evidence type="ECO:0000313" key="13">
    <source>
        <dbReference type="Proteomes" id="UP001176941"/>
    </source>
</evidence>
<evidence type="ECO:0000256" key="1">
    <source>
        <dbReference type="ARBA" id="ARBA00004245"/>
    </source>
</evidence>
<feature type="region of interest" description="Disordered" evidence="9">
    <location>
        <begin position="728"/>
        <end position="784"/>
    </location>
</feature>
<evidence type="ECO:0000256" key="10">
    <source>
        <dbReference type="SAM" id="SignalP"/>
    </source>
</evidence>
<accession>A0ABN8XZZ2</accession>
<keyword evidence="8" id="KW-0175">Coiled coil</keyword>
<feature type="region of interest" description="Disordered" evidence="9">
    <location>
        <begin position="140"/>
        <end position="184"/>
    </location>
</feature>
<evidence type="ECO:0000256" key="5">
    <source>
        <dbReference type="ARBA" id="ARBA00023212"/>
    </source>
</evidence>
<feature type="chain" id="PRO_5045235945" description="Kinesin-like protein" evidence="10">
    <location>
        <begin position="24"/>
        <end position="784"/>
    </location>
</feature>
<evidence type="ECO:0000313" key="12">
    <source>
        <dbReference type="EMBL" id="CAI9154928.1"/>
    </source>
</evidence>
<feature type="compositionally biased region" description="Low complexity" evidence="9">
    <location>
        <begin position="159"/>
        <end position="170"/>
    </location>
</feature>
<keyword evidence="4 6" id="KW-0067">ATP-binding</keyword>
<feature type="domain" description="Kinesin motor" evidence="11">
    <location>
        <begin position="403"/>
        <end position="724"/>
    </location>
</feature>
<evidence type="ECO:0000259" key="11">
    <source>
        <dbReference type="PROSITE" id="PS50067"/>
    </source>
</evidence>
<feature type="signal peptide" evidence="10">
    <location>
        <begin position="1"/>
        <end position="23"/>
    </location>
</feature>
<gene>
    <name evidence="12" type="ORF">MRATA1EN1_LOCUS3890</name>
</gene>
<feature type="coiled-coil region" evidence="8">
    <location>
        <begin position="193"/>
        <end position="220"/>
    </location>
</feature>
<protein>
    <recommendedName>
        <fullName evidence="7">Kinesin-like protein</fullName>
    </recommendedName>
</protein>
<dbReference type="InterPro" id="IPR027640">
    <property type="entry name" value="Kinesin-like_fam"/>
</dbReference>
<dbReference type="Pfam" id="PF00225">
    <property type="entry name" value="Kinesin"/>
    <property type="match status" value="1"/>
</dbReference>
<dbReference type="Gene3D" id="3.40.850.10">
    <property type="entry name" value="Kinesin motor domain"/>
    <property type="match status" value="1"/>
</dbReference>
<sequence>MYAFYSLLIYIFYSLFRRDGGAATAADAGNPAQSARCKPGSRRRADQPTAELWTELTGLVGSSEAEDGSGGGAERCPAEVSLEEALVRLAEFLSVQLGAEESFGTPPDLSKPGDVPPLLTVTGQFLALLAWIRSPRGRQALSQGMQPVSGVQHPPPAGSPLQEESPSLSPRGEAQGQQPPQLEEDQRAWQRLEQLILGQLEELKQQLEHQEEELGQLRLGVGATDSEKRVQHLTLENKALKQSLSLTRDLLLHWGPAPHTRAPQEKAEALLELRGRLQEAQDTTEALRVQLGVQEVQLQGLQGALRQLQQETEQNCRRELQQMRGQLAGLRARMASLRQGCGDLRGLVSTFTQSCQGSLSEAQGQVSWALGALSADGAGTQLAEAPQGPLPGCPGRLLELKGNIRVLCRLRPGTPSSLVSLEPGPGGTVTTCYRGHQRRFRLDWVFPPHASQEEVFRELESAVLSCLGGYSVCIFTYGQTGTGKTYSMEGPPEDPGIAPRALQSLFQEMGTGGQHRVTLSMVEIYNEAVRDLLAPGPPQRLAVRQGPAGQGGVQVAGLTHWDVPSLESLHQMLSLGRSNRATAATAMNQRSSRSHALVTLTLRTASPSRGTGTAGTLHLVDLAGSERAWKAGAASTSQEDRDGAQRLREARTINRSLLALGGVMAALRARRPHVPFRDSQLTRLLQPALGPGATAVLLLQISTRPEDLGETVCSLKFAERVSRVELGPARPLRAPRSGTPSSLSTDTPLSGTPCTPTPSPGSPPSPGLDSGSSSALAPPEDLPS</sequence>
<dbReference type="InterPro" id="IPR036961">
    <property type="entry name" value="Kinesin_motor_dom_sf"/>
</dbReference>
<dbReference type="SUPFAM" id="SSF52540">
    <property type="entry name" value="P-loop containing nucleoside triphosphate hydrolases"/>
    <property type="match status" value="1"/>
</dbReference>
<feature type="binding site" evidence="6">
    <location>
        <begin position="478"/>
        <end position="485"/>
    </location>
    <ligand>
        <name>ATP</name>
        <dbReference type="ChEBI" id="CHEBI:30616"/>
    </ligand>
</feature>
<dbReference type="InterPro" id="IPR001752">
    <property type="entry name" value="Kinesin_motor_dom"/>
</dbReference>
<feature type="region of interest" description="Disordered" evidence="9">
    <location>
        <begin position="23"/>
        <end position="48"/>
    </location>
</feature>
<keyword evidence="2" id="KW-0963">Cytoplasm</keyword>
<keyword evidence="3 6" id="KW-0547">Nucleotide-binding</keyword>
<dbReference type="Proteomes" id="UP001176941">
    <property type="component" value="Chromosome 12"/>
</dbReference>
<evidence type="ECO:0000256" key="6">
    <source>
        <dbReference type="PROSITE-ProRule" id="PRU00283"/>
    </source>
</evidence>
<keyword evidence="13" id="KW-1185">Reference proteome</keyword>
<evidence type="ECO:0000256" key="4">
    <source>
        <dbReference type="ARBA" id="ARBA00022840"/>
    </source>
</evidence>
<evidence type="ECO:0000256" key="3">
    <source>
        <dbReference type="ARBA" id="ARBA00022741"/>
    </source>
</evidence>
<dbReference type="PRINTS" id="PR00380">
    <property type="entry name" value="KINESINHEAVY"/>
</dbReference>
<name>A0ABN8XZZ2_RANTA</name>
<dbReference type="InterPro" id="IPR019821">
    <property type="entry name" value="Kinesin_motor_CS"/>
</dbReference>
<proteinExistence type="inferred from homology"/>
<dbReference type="PROSITE" id="PS50067">
    <property type="entry name" value="KINESIN_MOTOR_2"/>
    <property type="match status" value="1"/>
</dbReference>
<evidence type="ECO:0000256" key="9">
    <source>
        <dbReference type="SAM" id="MobiDB-lite"/>
    </source>
</evidence>
<dbReference type="SMART" id="SM00129">
    <property type="entry name" value="KISc"/>
    <property type="match status" value="1"/>
</dbReference>
<evidence type="ECO:0000256" key="8">
    <source>
        <dbReference type="SAM" id="Coils"/>
    </source>
</evidence>
<keyword evidence="6 7" id="KW-0505">Motor protein</keyword>
<dbReference type="EMBL" id="OX459948">
    <property type="protein sequence ID" value="CAI9154928.1"/>
    <property type="molecule type" value="Genomic_DNA"/>
</dbReference>
<feature type="compositionally biased region" description="Low complexity" evidence="9">
    <location>
        <begin position="767"/>
        <end position="784"/>
    </location>
</feature>
<evidence type="ECO:0000256" key="7">
    <source>
        <dbReference type="RuleBase" id="RU000394"/>
    </source>
</evidence>
<reference evidence="12" key="1">
    <citation type="submission" date="2023-04" db="EMBL/GenBank/DDBJ databases">
        <authorList>
            <consortium name="ELIXIR-Norway"/>
        </authorList>
    </citation>
    <scope>NUCLEOTIDE SEQUENCE [LARGE SCALE GENOMIC DNA]</scope>
</reference>
<keyword evidence="10" id="KW-0732">Signal</keyword>
<keyword evidence="5" id="KW-0206">Cytoskeleton</keyword>
<comment type="similarity">
    <text evidence="6 7">Belongs to the TRAFAC class myosin-kinesin ATPase superfamily. Kinesin family.</text>
</comment>
<comment type="subcellular location">
    <subcellularLocation>
        <location evidence="1">Cytoplasm</location>
        <location evidence="1">Cytoskeleton</location>
    </subcellularLocation>
</comment>
<dbReference type="PANTHER" id="PTHR47972">
    <property type="entry name" value="KINESIN-LIKE PROTEIN KLP-3"/>
    <property type="match status" value="1"/>
</dbReference>
<feature type="coiled-coil region" evidence="8">
    <location>
        <begin position="270"/>
        <end position="340"/>
    </location>
</feature>
<feature type="compositionally biased region" description="Low complexity" evidence="9">
    <location>
        <begin position="737"/>
        <end position="754"/>
    </location>
</feature>